<dbReference type="GO" id="GO:0003723">
    <property type="term" value="F:RNA binding"/>
    <property type="evidence" value="ECO:0007669"/>
    <property type="project" value="InterPro"/>
</dbReference>
<dbReference type="RefSeq" id="XP_005998954.1">
    <property type="nucleotide sequence ID" value="XM_005998892.2"/>
</dbReference>
<dbReference type="PROSITE" id="PS50303">
    <property type="entry name" value="PUM_HD"/>
    <property type="match status" value="1"/>
</dbReference>
<dbReference type="OMA" id="HHLVRNF"/>
<dbReference type="GeneTree" id="ENSGT00390000004964"/>
<dbReference type="Gene3D" id="1.25.10.10">
    <property type="entry name" value="Leucine-rich Repeat Variant"/>
    <property type="match status" value="2"/>
</dbReference>
<reference evidence="7" key="1">
    <citation type="submission" date="2011-08" db="EMBL/GenBank/DDBJ databases">
        <title>The draft genome of Latimeria chalumnae.</title>
        <authorList>
            <person name="Di Palma F."/>
            <person name="Alfoldi J."/>
            <person name="Johnson J."/>
            <person name="Berlin A."/>
            <person name="Gnerre S."/>
            <person name="Jaffe D."/>
            <person name="MacCallum I."/>
            <person name="Young S."/>
            <person name="Walker B.J."/>
            <person name="Lander E."/>
            <person name="Lindblad-Toh K."/>
        </authorList>
    </citation>
    <scope>NUCLEOTIDE SEQUENCE [LARGE SCALE GENOMIC DNA]</scope>
    <source>
        <strain evidence="7">Wild caught</strain>
    </source>
</reference>
<dbReference type="GO" id="GO:0000480">
    <property type="term" value="P:endonucleolytic cleavage in 5'-ETS of tricistronic rRNA transcript (SSU-rRNA, 5.8S rRNA, LSU-rRNA)"/>
    <property type="evidence" value="ECO:0007669"/>
    <property type="project" value="TreeGrafter"/>
</dbReference>
<dbReference type="STRING" id="7897.ENSLACP00000011734"/>
<dbReference type="InterPro" id="IPR016024">
    <property type="entry name" value="ARM-type_fold"/>
</dbReference>
<dbReference type="InParanoid" id="H3AQ13"/>
<proteinExistence type="predicted"/>
<dbReference type="GO" id="GO:0000472">
    <property type="term" value="P:endonucleolytic cleavage to generate mature 5'-end of SSU-rRNA from (SSU-rRNA, 5.8S rRNA, LSU-rRNA)"/>
    <property type="evidence" value="ECO:0007669"/>
    <property type="project" value="TreeGrafter"/>
</dbReference>
<feature type="repeat" description="Pumilio" evidence="3">
    <location>
        <begin position="535"/>
        <end position="573"/>
    </location>
</feature>
<dbReference type="EMBL" id="AFYH01097109">
    <property type="status" value="NOT_ANNOTATED_CDS"/>
    <property type="molecule type" value="Genomic_DNA"/>
</dbReference>
<dbReference type="FunCoup" id="H3AQ13">
    <property type="interactions" value="1935"/>
</dbReference>
<reference evidence="6" key="2">
    <citation type="submission" date="2025-08" db="UniProtKB">
        <authorList>
            <consortium name="Ensembl"/>
        </authorList>
    </citation>
    <scope>IDENTIFICATION</scope>
</reference>
<feature type="compositionally biased region" description="Basic and acidic residues" evidence="4">
    <location>
        <begin position="50"/>
        <end position="76"/>
    </location>
</feature>
<dbReference type="GeneID" id="102345944"/>
<dbReference type="GO" id="GO:0005730">
    <property type="term" value="C:nucleolus"/>
    <property type="evidence" value="ECO:0007669"/>
    <property type="project" value="TreeGrafter"/>
</dbReference>
<feature type="compositionally biased region" description="Basic and acidic residues" evidence="4">
    <location>
        <begin position="19"/>
        <end position="31"/>
    </location>
</feature>
<dbReference type="InterPro" id="IPR001313">
    <property type="entry name" value="Pumilio_RNA-bd_rpt"/>
</dbReference>
<evidence type="ECO:0000259" key="5">
    <source>
        <dbReference type="PROSITE" id="PS50303"/>
    </source>
</evidence>
<dbReference type="SUPFAM" id="SSF48371">
    <property type="entry name" value="ARM repeat"/>
    <property type="match status" value="2"/>
</dbReference>
<keyword evidence="2" id="KW-0539">Nucleus</keyword>
<evidence type="ECO:0000313" key="6">
    <source>
        <dbReference type="Ensembl" id="ENSLACP00000011734.1"/>
    </source>
</evidence>
<feature type="compositionally biased region" description="Basic residues" evidence="4">
    <location>
        <begin position="1"/>
        <end position="18"/>
    </location>
</feature>
<dbReference type="AlphaFoldDB" id="H3AQ13"/>
<name>H3AQ13_LATCH</name>
<feature type="repeat" description="Pumilio" evidence="3">
    <location>
        <begin position="115"/>
        <end position="150"/>
    </location>
</feature>
<keyword evidence="1" id="KW-0677">Repeat</keyword>
<dbReference type="GO" id="GO:0030686">
    <property type="term" value="C:90S preribosome"/>
    <property type="evidence" value="ECO:0007669"/>
    <property type="project" value="TreeGrafter"/>
</dbReference>
<dbReference type="OrthoDB" id="9987665at2759"/>
<organism evidence="6 7">
    <name type="scientific">Latimeria chalumnae</name>
    <name type="common">Coelacanth</name>
    <dbReference type="NCBI Taxonomy" id="7897"/>
    <lineage>
        <taxon>Eukaryota</taxon>
        <taxon>Metazoa</taxon>
        <taxon>Chordata</taxon>
        <taxon>Craniata</taxon>
        <taxon>Vertebrata</taxon>
        <taxon>Euteleostomi</taxon>
        <taxon>Coelacanthiformes</taxon>
        <taxon>Coelacanthidae</taxon>
        <taxon>Latimeria</taxon>
    </lineage>
</organism>
<dbReference type="Proteomes" id="UP000008672">
    <property type="component" value="Unassembled WGS sequence"/>
</dbReference>
<dbReference type="Bgee" id="ENSLACG00000010331">
    <property type="expression patterns" value="Expressed in muscle tissue and 3 other cell types or tissues"/>
</dbReference>
<sequence>MGSKHKPGGDKKLKKRKKREEGDGGEKEEVRLAASDMKTPEAAPEGISGETERDREGATVTRGPERKGRRGAKDSQRPGLDPKSVGYFRRVSEMLEKGFESQEEKHLFISNVFGEVRGNEVAVSTDATGSLVLEKLLESASRLQLCQLLSVLSHRLGDVCCHRCGGHVLETALLQIPRFRDNLLETLTEEEEEEEEGELNKEAKECGTLEAAVVQLCTRVKERFLDYAQDTHSSFVLRTLIQVLGGFVTHLGNQTNRKSSRTLNSAKHSGKVSQVTEFEVPGSFSEELQGLISCVQENIKVFVTSGVASPVFQVALEVLHRKLPPVCNQLCRSLLDYLALRNPSAECSPLLMFLKDQTGSRLLEKVIEVADRKLFKKLYKSHFREELVPLSLHEIANFAVQRLLAAVPTAKLFRKLFDELCPGLEAVLARGHMGVITQLAAACAKHKAREDELLRTLMEAFHCADPDSRQIACVSLFACLLTYEVYYSLGEEQSTSEHQPSTERRLRDVSFHGSLLLQHLLHFQDPSAVLLSLAAMMEDDLVTLACDQAGSHVFDALLSSGSVPEKRRKKILGKLKGQYVKMACNKHGSRVLDQIWNAATIGVKQNIAEELTARESELRSDPFGHHIVRNFALAHFLKRRQDWEEHQAAEIKRRKMFADILED</sequence>
<gene>
    <name evidence="6" type="primary">LOC102345944</name>
</gene>
<feature type="region of interest" description="Disordered" evidence="4">
    <location>
        <begin position="1"/>
        <end position="84"/>
    </location>
</feature>
<protein>
    <submittedName>
        <fullName evidence="6">NOP9 nucleolar protein</fullName>
    </submittedName>
</protein>
<dbReference type="InterPro" id="IPR011989">
    <property type="entry name" value="ARM-like"/>
</dbReference>
<dbReference type="eggNOG" id="KOG2188">
    <property type="taxonomic scope" value="Eukaryota"/>
</dbReference>
<reference evidence="6" key="3">
    <citation type="submission" date="2025-09" db="UniProtKB">
        <authorList>
            <consortium name="Ensembl"/>
        </authorList>
    </citation>
    <scope>IDENTIFICATION</scope>
</reference>
<dbReference type="GO" id="GO:0000447">
    <property type="term" value="P:endonucleolytic cleavage in ITS1 to separate SSU-rRNA from 5.8S rRNA and LSU-rRNA from tricistronic rRNA transcript (SSU-rRNA, 5.8S rRNA, LSU-rRNA)"/>
    <property type="evidence" value="ECO:0007669"/>
    <property type="project" value="TreeGrafter"/>
</dbReference>
<dbReference type="Ensembl" id="ENSLACT00000011824.1">
    <property type="protein sequence ID" value="ENSLACP00000011734.1"/>
    <property type="gene ID" value="ENSLACG00000010331.1"/>
</dbReference>
<dbReference type="GO" id="GO:0030688">
    <property type="term" value="C:preribosome, small subunit precursor"/>
    <property type="evidence" value="ECO:0007669"/>
    <property type="project" value="TreeGrafter"/>
</dbReference>
<dbReference type="PROSITE" id="PS50302">
    <property type="entry name" value="PUM"/>
    <property type="match status" value="2"/>
</dbReference>
<dbReference type="InterPro" id="IPR033133">
    <property type="entry name" value="PUM-HD"/>
</dbReference>
<dbReference type="HOGENOM" id="CLU_029199_1_0_1"/>
<evidence type="ECO:0000313" key="7">
    <source>
        <dbReference type="Proteomes" id="UP000008672"/>
    </source>
</evidence>
<dbReference type="KEGG" id="lcm:102345944"/>
<evidence type="ECO:0000256" key="2">
    <source>
        <dbReference type="ARBA" id="ARBA00023242"/>
    </source>
</evidence>
<keyword evidence="7" id="KW-1185">Reference proteome</keyword>
<dbReference type="Pfam" id="PF22493">
    <property type="entry name" value="PUF_NOP9"/>
    <property type="match status" value="1"/>
</dbReference>
<dbReference type="InterPro" id="IPR040000">
    <property type="entry name" value="NOP9"/>
</dbReference>
<dbReference type="PANTHER" id="PTHR13102:SF0">
    <property type="entry name" value="NUCLEOLAR PROTEIN 9"/>
    <property type="match status" value="1"/>
</dbReference>
<dbReference type="EMBL" id="AFYH01097108">
    <property type="status" value="NOT_ANNOTATED_CDS"/>
    <property type="molecule type" value="Genomic_DNA"/>
</dbReference>
<evidence type="ECO:0000256" key="3">
    <source>
        <dbReference type="PROSITE-ProRule" id="PRU00317"/>
    </source>
</evidence>
<dbReference type="GO" id="GO:0000056">
    <property type="term" value="P:ribosomal small subunit export from nucleus"/>
    <property type="evidence" value="ECO:0007669"/>
    <property type="project" value="TreeGrafter"/>
</dbReference>
<evidence type="ECO:0000256" key="4">
    <source>
        <dbReference type="SAM" id="MobiDB-lite"/>
    </source>
</evidence>
<accession>H3AQ13</accession>
<evidence type="ECO:0000256" key="1">
    <source>
        <dbReference type="ARBA" id="ARBA00022737"/>
    </source>
</evidence>
<dbReference type="PANTHER" id="PTHR13102">
    <property type="entry name" value="NUCLEOLAR PROTEIN 9"/>
    <property type="match status" value="1"/>
</dbReference>
<dbReference type="SMART" id="SM00025">
    <property type="entry name" value="Pumilio"/>
    <property type="match status" value="7"/>
</dbReference>
<feature type="domain" description="PUM-HD" evidence="5">
    <location>
        <begin position="552"/>
        <end position="663"/>
    </location>
</feature>
<dbReference type="EMBL" id="AFYH01097107">
    <property type="status" value="NOT_ANNOTATED_CDS"/>
    <property type="molecule type" value="Genomic_DNA"/>
</dbReference>